<evidence type="ECO:0000256" key="2">
    <source>
        <dbReference type="SAM" id="Phobius"/>
    </source>
</evidence>
<feature type="transmembrane region" description="Helical" evidence="2">
    <location>
        <begin position="6"/>
        <end position="25"/>
    </location>
</feature>
<dbReference type="Proteomes" id="UP000789572">
    <property type="component" value="Unassembled WGS sequence"/>
</dbReference>
<keyword evidence="2" id="KW-0812">Transmembrane</keyword>
<evidence type="ECO:0000313" key="3">
    <source>
        <dbReference type="EMBL" id="CAG8531418.1"/>
    </source>
</evidence>
<gene>
    <name evidence="3" type="ORF">POCULU_LOCUS4079</name>
</gene>
<dbReference type="Pfam" id="PF03452">
    <property type="entry name" value="Anp1"/>
    <property type="match status" value="1"/>
</dbReference>
<dbReference type="EMBL" id="CAJVPJ010000502">
    <property type="protein sequence ID" value="CAG8531418.1"/>
    <property type="molecule type" value="Genomic_DNA"/>
</dbReference>
<keyword evidence="2" id="KW-0472">Membrane</keyword>
<dbReference type="Gene3D" id="3.90.550.10">
    <property type="entry name" value="Spore Coat Polysaccharide Biosynthesis Protein SpsA, Chain A"/>
    <property type="match status" value="1"/>
</dbReference>
<dbReference type="AlphaFoldDB" id="A0A9N9AIF1"/>
<protein>
    <submittedName>
        <fullName evidence="3">10139_t:CDS:1</fullName>
    </submittedName>
</protein>
<keyword evidence="4" id="KW-1185">Reference proteome</keyword>
<dbReference type="InterPro" id="IPR052086">
    <property type="entry name" value="Mannan_Polymerase_Subunit"/>
</dbReference>
<evidence type="ECO:0000313" key="4">
    <source>
        <dbReference type="Proteomes" id="UP000789572"/>
    </source>
</evidence>
<evidence type="ECO:0000256" key="1">
    <source>
        <dbReference type="ARBA" id="ARBA00037964"/>
    </source>
</evidence>
<keyword evidence="2" id="KW-1133">Transmembrane helix</keyword>
<dbReference type="Gene3D" id="1.20.890.10">
    <property type="entry name" value="cAMP-dependent protein kinase regulatory subunit, dimerization-anchoring domain"/>
    <property type="match status" value="1"/>
</dbReference>
<comment type="caution">
    <text evidence="3">The sequence shown here is derived from an EMBL/GenBank/DDBJ whole genome shotgun (WGS) entry which is preliminary data.</text>
</comment>
<reference evidence="3" key="1">
    <citation type="submission" date="2021-06" db="EMBL/GenBank/DDBJ databases">
        <authorList>
            <person name="Kallberg Y."/>
            <person name="Tangrot J."/>
            <person name="Rosling A."/>
        </authorList>
    </citation>
    <scope>NUCLEOTIDE SEQUENCE</scope>
    <source>
        <strain evidence="3">IA702</strain>
    </source>
</reference>
<sequence>MSSRAAKFILALAFITGLTVVFYIISDTFHTYRGRQIAHLHDCPINATQDTFFLHSFDSTATSAKPSTSKANVLILTPLKDVSTKLPLYFEKLSQLTFPKEHISLGFLVTDTTDGTIDVLMKEVSSLLNNGTYRKISVFEKNFQYFLQHGSRHKFSEQVRRRQILAKSRNHLLFSALTDEDWVLWLDVDIVTYPSTMLEDMISYDKDVLAANVFTHEKSTNIEFVYDRNNFIETWESRKLLTTLDEDQILVEGYEEISTHRNYLGDLRDSGSDLVEIDGVGGACLLVRADVHRDGGIFPTIPIAHQIETEGFGKLAKKMGKGVYGLPNYVVYHEDV</sequence>
<dbReference type="SUPFAM" id="SSF53448">
    <property type="entry name" value="Nucleotide-diphospho-sugar transferases"/>
    <property type="match status" value="1"/>
</dbReference>
<dbReference type="OrthoDB" id="2405412at2759"/>
<dbReference type="InterPro" id="IPR029044">
    <property type="entry name" value="Nucleotide-diphossugar_trans"/>
</dbReference>
<dbReference type="PANTHER" id="PTHR43083:SF6">
    <property type="entry name" value="MANNAN POLYMERASE COMPLEXES SUBUNIT MNN9"/>
    <property type="match status" value="1"/>
</dbReference>
<name>A0A9N9AIF1_9GLOM</name>
<organism evidence="3 4">
    <name type="scientific">Paraglomus occultum</name>
    <dbReference type="NCBI Taxonomy" id="144539"/>
    <lineage>
        <taxon>Eukaryota</taxon>
        <taxon>Fungi</taxon>
        <taxon>Fungi incertae sedis</taxon>
        <taxon>Mucoromycota</taxon>
        <taxon>Glomeromycotina</taxon>
        <taxon>Glomeromycetes</taxon>
        <taxon>Paraglomerales</taxon>
        <taxon>Paraglomeraceae</taxon>
        <taxon>Paraglomus</taxon>
    </lineage>
</organism>
<comment type="similarity">
    <text evidence="1">Belongs to the ANP1/MMN9/VAN1 family.</text>
</comment>
<accession>A0A9N9AIF1</accession>
<dbReference type="PANTHER" id="PTHR43083">
    <property type="entry name" value="MANNAN POLYMERASE II"/>
    <property type="match status" value="1"/>
</dbReference>
<proteinExistence type="inferred from homology"/>